<dbReference type="GO" id="GO:0046933">
    <property type="term" value="F:proton-transporting ATP synthase activity, rotational mechanism"/>
    <property type="evidence" value="ECO:0007669"/>
    <property type="project" value="UniProtKB-UniRule"/>
</dbReference>
<dbReference type="InterPro" id="IPR005722">
    <property type="entry name" value="ATP_synth_F1_bsu"/>
</dbReference>
<feature type="binding site" evidence="12">
    <location>
        <begin position="151"/>
        <end position="158"/>
    </location>
    <ligand>
        <name>ATP</name>
        <dbReference type="ChEBI" id="CHEBI:30616"/>
    </ligand>
</feature>
<evidence type="ECO:0000259" key="13">
    <source>
        <dbReference type="SMART" id="SM00382"/>
    </source>
</evidence>
<evidence type="ECO:0000313" key="14">
    <source>
        <dbReference type="EMBL" id="GLB33057.1"/>
    </source>
</evidence>
<protein>
    <recommendedName>
        <fullName evidence="12">ATP synthase subunit beta</fullName>
        <ecNumber evidence="12">7.1.2.2</ecNumber>
    </recommendedName>
    <alternativeName>
        <fullName evidence="12">ATP synthase F1 sector subunit beta</fullName>
    </alternativeName>
    <alternativeName>
        <fullName evidence="12">F-ATPase subunit beta</fullName>
    </alternativeName>
</protein>
<keyword evidence="9 12" id="KW-0472">Membrane</keyword>
<dbReference type="Gene3D" id="3.40.50.300">
    <property type="entry name" value="P-loop containing nucleotide triphosphate hydrolases"/>
    <property type="match status" value="1"/>
</dbReference>
<dbReference type="GO" id="GO:0005524">
    <property type="term" value="F:ATP binding"/>
    <property type="evidence" value="ECO:0007669"/>
    <property type="project" value="UniProtKB-UniRule"/>
</dbReference>
<dbReference type="CDD" id="cd18110">
    <property type="entry name" value="ATP-synt_F1_beta_C"/>
    <property type="match status" value="1"/>
</dbReference>
<evidence type="ECO:0000256" key="5">
    <source>
        <dbReference type="ARBA" id="ARBA00022741"/>
    </source>
</evidence>
<dbReference type="InterPro" id="IPR036121">
    <property type="entry name" value="ATPase_F1/V1/A1_a/bsu_N_sf"/>
</dbReference>
<evidence type="ECO:0000256" key="2">
    <source>
        <dbReference type="ARBA" id="ARBA00008936"/>
    </source>
</evidence>
<dbReference type="Pfam" id="PF02874">
    <property type="entry name" value="ATP-synt_ab_N"/>
    <property type="match status" value="1"/>
</dbReference>
<dbReference type="InterPro" id="IPR003593">
    <property type="entry name" value="AAA+_ATPase"/>
</dbReference>
<feature type="domain" description="AAA+ ATPase" evidence="13">
    <location>
        <begin position="143"/>
        <end position="329"/>
    </location>
</feature>
<dbReference type="SUPFAM" id="SSF47917">
    <property type="entry name" value="C-terminal domain of alpha and beta subunits of F1 ATP synthase"/>
    <property type="match status" value="1"/>
</dbReference>
<dbReference type="GO" id="GO:0005886">
    <property type="term" value="C:plasma membrane"/>
    <property type="evidence" value="ECO:0007669"/>
    <property type="project" value="UniProtKB-SubCell"/>
</dbReference>
<evidence type="ECO:0000256" key="7">
    <source>
        <dbReference type="ARBA" id="ARBA00022967"/>
    </source>
</evidence>
<evidence type="ECO:0000256" key="6">
    <source>
        <dbReference type="ARBA" id="ARBA00022840"/>
    </source>
</evidence>
<accession>A0A3E2NFV1</accession>
<evidence type="ECO:0000256" key="1">
    <source>
        <dbReference type="ARBA" id="ARBA00004170"/>
    </source>
</evidence>
<keyword evidence="6 12" id="KW-0067">ATP-binding</keyword>
<reference evidence="15 16" key="1">
    <citation type="submission" date="2018-07" db="EMBL/GenBank/DDBJ databases">
        <title>New species, Clostridium PI-S10-A1B.</title>
        <authorList>
            <person name="Krishna G."/>
            <person name="Summeta K."/>
            <person name="Shikha S."/>
            <person name="Prabhu P.B."/>
            <person name="Suresh K."/>
        </authorList>
    </citation>
    <scope>NUCLEOTIDE SEQUENCE [LARGE SCALE GENOMIC DNA]</scope>
    <source>
        <strain evidence="15 16">PI-S10-A1B</strain>
    </source>
</reference>
<evidence type="ECO:0000256" key="3">
    <source>
        <dbReference type="ARBA" id="ARBA00022448"/>
    </source>
</evidence>
<dbReference type="PROSITE" id="PS00152">
    <property type="entry name" value="ATPASE_ALPHA_BETA"/>
    <property type="match status" value="1"/>
</dbReference>
<keyword evidence="3 12" id="KW-0813">Transport</keyword>
<reference evidence="14 17" key="2">
    <citation type="journal article" date="2024" name="Int. J. Syst. Evol. Microbiol.">
        <title>Lacrimispora brassicae sp. nov. isolated from fermented cabbage, and proposal of Clostridium indicum Gundawar et al. 2019 and Clostridium methoxybenzovorans Mechichi et al. 1999 as heterotypic synonyms of Lacrimispora amygdalina (Parshina et al. 2003) Haas and Blanchard 2020 and Lacrimispora indolis (McClung and McCoy 1957) Haas and Blanchard 2020, respectively.</title>
        <authorList>
            <person name="Kobayashi H."/>
            <person name="Tanizawa Y."/>
            <person name="Sakamoto M."/>
            <person name="Ohkuma M."/>
            <person name="Tohno M."/>
        </authorList>
    </citation>
    <scope>NUCLEOTIDE SEQUENCE [LARGE SCALE GENOMIC DNA]</scope>
    <source>
        <strain evidence="14 17">DSM 12857</strain>
    </source>
</reference>
<evidence type="ECO:0000313" key="17">
    <source>
        <dbReference type="Proteomes" id="UP001419084"/>
    </source>
</evidence>
<comment type="catalytic activity">
    <reaction evidence="12">
        <text>ATP + H2O + 4 H(+)(in) = ADP + phosphate + 5 H(+)(out)</text>
        <dbReference type="Rhea" id="RHEA:57720"/>
        <dbReference type="ChEBI" id="CHEBI:15377"/>
        <dbReference type="ChEBI" id="CHEBI:15378"/>
        <dbReference type="ChEBI" id="CHEBI:30616"/>
        <dbReference type="ChEBI" id="CHEBI:43474"/>
        <dbReference type="ChEBI" id="CHEBI:456216"/>
        <dbReference type="EC" id="7.1.2.2"/>
    </reaction>
</comment>
<evidence type="ECO:0000256" key="9">
    <source>
        <dbReference type="ARBA" id="ARBA00023136"/>
    </source>
</evidence>
<dbReference type="SUPFAM" id="SSF50615">
    <property type="entry name" value="N-terminal domain of alpha and beta subunits of F1 ATP synthase"/>
    <property type="match status" value="1"/>
</dbReference>
<dbReference type="SMART" id="SM00382">
    <property type="entry name" value="AAA"/>
    <property type="match status" value="1"/>
</dbReference>
<keyword evidence="11 12" id="KW-0066">ATP synthesis</keyword>
<keyword evidence="10 12" id="KW-0139">CF(1)</keyword>
<evidence type="ECO:0000256" key="4">
    <source>
        <dbReference type="ARBA" id="ARBA00022475"/>
    </source>
</evidence>
<dbReference type="EMBL" id="QOHO01000016">
    <property type="protein sequence ID" value="RFZ79892.1"/>
    <property type="molecule type" value="Genomic_DNA"/>
</dbReference>
<dbReference type="InterPro" id="IPR020003">
    <property type="entry name" value="ATPase_a/bsu_AS"/>
</dbReference>
<keyword evidence="8 12" id="KW-0406">Ion transport</keyword>
<dbReference type="PANTHER" id="PTHR15184">
    <property type="entry name" value="ATP SYNTHASE"/>
    <property type="match status" value="1"/>
</dbReference>
<dbReference type="Gene3D" id="2.40.10.170">
    <property type="match status" value="1"/>
</dbReference>
<keyword evidence="12" id="KW-0375">Hydrogen ion transport</keyword>
<organism evidence="15 16">
    <name type="scientific">Lacrimispora amygdalina</name>
    <dbReference type="NCBI Taxonomy" id="253257"/>
    <lineage>
        <taxon>Bacteria</taxon>
        <taxon>Bacillati</taxon>
        <taxon>Bacillota</taxon>
        <taxon>Clostridia</taxon>
        <taxon>Lachnospirales</taxon>
        <taxon>Lachnospiraceae</taxon>
        <taxon>Lacrimispora</taxon>
    </lineage>
</organism>
<keyword evidence="5 12" id="KW-0547">Nucleotide-binding</keyword>
<dbReference type="EMBL" id="BRPJ01000101">
    <property type="protein sequence ID" value="GLB33057.1"/>
    <property type="molecule type" value="Genomic_DNA"/>
</dbReference>
<dbReference type="OrthoDB" id="9801639at2"/>
<keyword evidence="15" id="KW-0378">Hydrolase</keyword>
<dbReference type="RefSeq" id="WP_117415990.1">
    <property type="nucleotide sequence ID" value="NZ_BRPJ01000101.1"/>
</dbReference>
<dbReference type="PANTHER" id="PTHR15184:SF71">
    <property type="entry name" value="ATP SYNTHASE SUBUNIT BETA, MITOCHONDRIAL"/>
    <property type="match status" value="1"/>
</dbReference>
<dbReference type="NCBIfam" id="TIGR01039">
    <property type="entry name" value="atpD"/>
    <property type="match status" value="1"/>
</dbReference>
<evidence type="ECO:0000256" key="8">
    <source>
        <dbReference type="ARBA" id="ARBA00023065"/>
    </source>
</evidence>
<keyword evidence="17" id="KW-1185">Reference proteome</keyword>
<dbReference type="EC" id="7.1.2.2" evidence="12"/>
<evidence type="ECO:0000313" key="15">
    <source>
        <dbReference type="EMBL" id="RFZ79892.1"/>
    </source>
</evidence>
<name>A0A3E2NFV1_9FIRM</name>
<dbReference type="FunFam" id="3.40.50.300:FF:000004">
    <property type="entry name" value="ATP synthase subunit beta"/>
    <property type="match status" value="1"/>
</dbReference>
<dbReference type="InterPro" id="IPR000194">
    <property type="entry name" value="ATPase_F1/V1/A1_a/bsu_nucl-bd"/>
</dbReference>
<sequence length="464" mass="50692">MNKGKIVQVLGPVVDVEFLEGSDLPRIKDALEVDNDGKRCVMEVAQHMGNSTVRCIMLASSEGLCKDMEVTATGEGIKVPVGEQTLGRLFNVLGDTIDNGEELKEGPKWVIHRDPPPFEEQSPVAEILETGIKVIDLLAPYAKGGKVGLFGGAGVGKTVLIQELIHNIATEHGGYSIFTGVGERSREGNDLWTEMGESGVIAKTALVFGQMNEPPGARMRVAETGLTMAEYFRDEEHKNVLLFIDNIFRFTQAGSEVSALLGRMPSAVGYQPTLATEMGELQERITSTRNGSVTSVQAVYVPADDLTDPAPATTFAHLDATTVLSRKIVEQGIYPAVDPLESNSRILEPDVVGEEHYEVARKVQELLQKYKELQDIIAILGMEELGDDDKTTVYRARKIQKFLSQPFSVAENFTGIAGKYVPLKETVRGFKAIVDGEMDQYPEAAFFNVGTIDEVIEKARTLQA</sequence>
<dbReference type="Pfam" id="PF22919">
    <property type="entry name" value="ATP-synt_VA_C"/>
    <property type="match status" value="1"/>
</dbReference>
<dbReference type="Proteomes" id="UP000260680">
    <property type="component" value="Unassembled WGS sequence"/>
</dbReference>
<gene>
    <name evidence="12 15" type="primary">atpD</name>
    <name evidence="15" type="ORF">DS742_05375</name>
    <name evidence="14" type="ORF">LAD12857_49800</name>
</gene>
<evidence type="ECO:0000313" key="16">
    <source>
        <dbReference type="Proteomes" id="UP000260680"/>
    </source>
</evidence>
<comment type="caution">
    <text evidence="15">The sequence shown here is derived from an EMBL/GenBank/DDBJ whole genome shotgun (WGS) entry which is preliminary data.</text>
</comment>
<dbReference type="InterPro" id="IPR024034">
    <property type="entry name" value="ATPase_F1/V1_b/a_C"/>
</dbReference>
<evidence type="ECO:0000256" key="12">
    <source>
        <dbReference type="HAMAP-Rule" id="MF_01347"/>
    </source>
</evidence>
<comment type="similarity">
    <text evidence="2 12">Belongs to the ATPase alpha/beta chains family.</text>
</comment>
<dbReference type="SUPFAM" id="SSF52540">
    <property type="entry name" value="P-loop containing nucleoside triphosphate hydrolases"/>
    <property type="match status" value="1"/>
</dbReference>
<dbReference type="Pfam" id="PF00006">
    <property type="entry name" value="ATP-synt_ab"/>
    <property type="match status" value="1"/>
</dbReference>
<proteinExistence type="inferred from homology"/>
<dbReference type="GO" id="GO:0045259">
    <property type="term" value="C:proton-transporting ATP synthase complex"/>
    <property type="evidence" value="ECO:0007669"/>
    <property type="project" value="UniProtKB-KW"/>
</dbReference>
<dbReference type="HAMAP" id="MF_01347">
    <property type="entry name" value="ATP_synth_beta_bact"/>
    <property type="match status" value="1"/>
</dbReference>
<dbReference type="FunFam" id="1.10.1140.10:FF:000001">
    <property type="entry name" value="ATP synthase subunit beta"/>
    <property type="match status" value="1"/>
</dbReference>
<comment type="subcellular location">
    <subcellularLocation>
        <location evidence="12">Cell membrane</location>
        <topology evidence="12">Peripheral membrane protein</topology>
    </subcellularLocation>
    <subcellularLocation>
        <location evidence="1">Membrane</location>
        <topology evidence="1">Peripheral membrane protein</topology>
    </subcellularLocation>
</comment>
<dbReference type="Gene3D" id="1.10.1140.10">
    <property type="entry name" value="Bovine Mitochondrial F1-atpase, Atp Synthase Beta Chain, Chain D, domain 3"/>
    <property type="match status" value="1"/>
</dbReference>
<dbReference type="InterPro" id="IPR027417">
    <property type="entry name" value="P-loop_NTPase"/>
</dbReference>
<dbReference type="AlphaFoldDB" id="A0A3E2NFV1"/>
<dbReference type="CDD" id="cd01133">
    <property type="entry name" value="F1-ATPase_beta_CD"/>
    <property type="match status" value="1"/>
</dbReference>
<dbReference type="CDD" id="cd18115">
    <property type="entry name" value="ATP-synt_F1_beta_N"/>
    <property type="match status" value="1"/>
</dbReference>
<dbReference type="InterPro" id="IPR004100">
    <property type="entry name" value="ATPase_F1/V1/A1_a/bsu_N"/>
</dbReference>
<keyword evidence="7 12" id="KW-1278">Translocase</keyword>
<evidence type="ECO:0000256" key="11">
    <source>
        <dbReference type="ARBA" id="ARBA00023310"/>
    </source>
</evidence>
<dbReference type="InterPro" id="IPR055190">
    <property type="entry name" value="ATP-synt_VA_C"/>
</dbReference>
<comment type="function">
    <text evidence="12">Produces ATP from ADP in the presence of a proton gradient across the membrane. The catalytic sites are hosted primarily by the beta subunits.</text>
</comment>
<keyword evidence="4 12" id="KW-1003">Cell membrane</keyword>
<evidence type="ECO:0000256" key="10">
    <source>
        <dbReference type="ARBA" id="ARBA00023196"/>
    </source>
</evidence>
<dbReference type="InterPro" id="IPR050053">
    <property type="entry name" value="ATPase_alpha/beta_chains"/>
</dbReference>
<dbReference type="Proteomes" id="UP001419084">
    <property type="component" value="Unassembled WGS sequence"/>
</dbReference>
<dbReference type="GO" id="GO:0016787">
    <property type="term" value="F:hydrolase activity"/>
    <property type="evidence" value="ECO:0007669"/>
    <property type="project" value="UniProtKB-KW"/>
</dbReference>